<keyword evidence="9" id="KW-1185">Reference proteome</keyword>
<dbReference type="PANTHER" id="PTHR42754">
    <property type="entry name" value="ENDOGLUCANASE"/>
    <property type="match status" value="1"/>
</dbReference>
<dbReference type="SUPFAM" id="SSF49384">
    <property type="entry name" value="Carbohydrate-binding domain"/>
    <property type="match status" value="1"/>
</dbReference>
<evidence type="ECO:0000256" key="2">
    <source>
        <dbReference type="ARBA" id="ARBA00022801"/>
    </source>
</evidence>
<evidence type="ECO:0000313" key="8">
    <source>
        <dbReference type="EMBL" id="UUI74970.1"/>
    </source>
</evidence>
<dbReference type="InterPro" id="IPR008965">
    <property type="entry name" value="CBM2/CBM3_carb-bd_dom_sf"/>
</dbReference>
<dbReference type="InterPro" id="IPR001919">
    <property type="entry name" value="CBD2"/>
</dbReference>
<feature type="compositionally biased region" description="Pro residues" evidence="5">
    <location>
        <begin position="336"/>
        <end position="361"/>
    </location>
</feature>
<feature type="domain" description="CBM2" evidence="7">
    <location>
        <begin position="358"/>
        <end position="461"/>
    </location>
</feature>
<keyword evidence="4" id="KW-0624">Polysaccharide degradation</keyword>
<dbReference type="PANTHER" id="PTHR42754:SF1">
    <property type="entry name" value="LIPOPROTEIN"/>
    <property type="match status" value="1"/>
</dbReference>
<feature type="signal peptide" evidence="6">
    <location>
        <begin position="1"/>
        <end position="28"/>
    </location>
</feature>
<keyword evidence="3 4" id="KW-0326">Glycosidase</keyword>
<dbReference type="SUPFAM" id="SSF51445">
    <property type="entry name" value="(Trans)glycosidases"/>
    <property type="match status" value="1"/>
</dbReference>
<dbReference type="Pfam" id="PF00150">
    <property type="entry name" value="Cellulase"/>
    <property type="match status" value="1"/>
</dbReference>
<dbReference type="InterPro" id="IPR001547">
    <property type="entry name" value="Glyco_hydro_5"/>
</dbReference>
<sequence length="461" mass="47709">MRTRLSVLAGAFVAATALALGGITAANAATPVGLHIEDGRLVERNGTPFVARGVSHAHTWYAGQTGAFADIKAAGANAVRVVLSSGDRWTKNDAADVADVVSRCKANKLVCMLEVHDTTGYGEEGAAITLDQAVDYWVSVKSAIEGQEDYVQLNIGNEPYGNSESVNAGWASDTSAAIKRLRAAGFKHNIVVDAPNWGQDWRGIMRDNAATVFAADPDANTLFSVHMYGVYGQASTITSYLKAFTDARLPLVIGEFGFDHSDGDVDEDTIMSEAQRLGIGYYGWSWSGNGGGVEYLDLVTGFDPKRLSPWGQRLINGANGIAATSRQATVYGVNPTSPPPTTPPPTTPPPTTPPPTTPPPTGRACAATLVVQNSWPGGFQGAVTVTAGPAMLSGWSTSFTLPSGSSVAQAWNGVATTAGGVTTVRNAAWNGLLDANGSAAYGFIGSGAAPTGIVPVGCTAS</sequence>
<feature type="chain" id="PRO_5045465083" description="Endoglucanase" evidence="6">
    <location>
        <begin position="29"/>
        <end position="461"/>
    </location>
</feature>
<dbReference type="SMART" id="SM00637">
    <property type="entry name" value="CBD_II"/>
    <property type="match status" value="1"/>
</dbReference>
<gene>
    <name evidence="8" type="ORF">NP064_14475</name>
</gene>
<dbReference type="Gene3D" id="3.20.20.80">
    <property type="entry name" value="Glycosidases"/>
    <property type="match status" value="1"/>
</dbReference>
<comment type="catalytic activity">
    <reaction evidence="1 4">
        <text>Endohydrolysis of (1-&gt;4)-beta-D-glucosidic linkages in cellulose, lichenin and cereal beta-D-glucans.</text>
        <dbReference type="EC" id="3.2.1.4"/>
    </reaction>
</comment>
<comment type="similarity">
    <text evidence="4">Belongs to the glycosyl hydrolase 5 (cellulase A) family.</text>
</comment>
<dbReference type="EC" id="3.2.1.4" evidence="4"/>
<protein>
    <recommendedName>
        <fullName evidence="4">Endoglucanase</fullName>
        <ecNumber evidence="4">3.2.1.4</ecNumber>
    </recommendedName>
</protein>
<keyword evidence="4" id="KW-0136">Cellulose degradation</keyword>
<accession>A0ABY5KZ37</accession>
<evidence type="ECO:0000259" key="7">
    <source>
        <dbReference type="PROSITE" id="PS51173"/>
    </source>
</evidence>
<dbReference type="EMBL" id="CP101988">
    <property type="protein sequence ID" value="UUI74970.1"/>
    <property type="molecule type" value="Genomic_DNA"/>
</dbReference>
<organism evidence="8 9">
    <name type="scientific">Cellulomonas chengniuliangii</name>
    <dbReference type="NCBI Taxonomy" id="2968084"/>
    <lineage>
        <taxon>Bacteria</taxon>
        <taxon>Bacillati</taxon>
        <taxon>Actinomycetota</taxon>
        <taxon>Actinomycetes</taxon>
        <taxon>Micrococcales</taxon>
        <taxon>Cellulomonadaceae</taxon>
        <taxon>Cellulomonas</taxon>
    </lineage>
</organism>
<dbReference type="Gene3D" id="2.60.40.290">
    <property type="match status" value="1"/>
</dbReference>
<feature type="region of interest" description="Disordered" evidence="5">
    <location>
        <begin position="330"/>
        <end position="361"/>
    </location>
</feature>
<evidence type="ECO:0000256" key="3">
    <source>
        <dbReference type="ARBA" id="ARBA00023295"/>
    </source>
</evidence>
<dbReference type="Pfam" id="PF00553">
    <property type="entry name" value="CBM_2"/>
    <property type="match status" value="1"/>
</dbReference>
<proteinExistence type="inferred from homology"/>
<dbReference type="RefSeq" id="WP_227570159.1">
    <property type="nucleotide sequence ID" value="NZ_CP101988.1"/>
</dbReference>
<reference evidence="8 9" key="1">
    <citation type="submission" date="2022-07" db="EMBL/GenBank/DDBJ databases">
        <title>Novel species in genus cellulomonas.</title>
        <authorList>
            <person name="Ye L."/>
        </authorList>
    </citation>
    <scope>NUCLEOTIDE SEQUENCE [LARGE SCALE GENOMIC DNA]</scope>
    <source>
        <strain evidence="9">zg-Y338</strain>
    </source>
</reference>
<dbReference type="InterPro" id="IPR012291">
    <property type="entry name" value="CBM2_carb-bd_dom_sf"/>
</dbReference>
<keyword evidence="6" id="KW-0732">Signal</keyword>
<evidence type="ECO:0000256" key="6">
    <source>
        <dbReference type="SAM" id="SignalP"/>
    </source>
</evidence>
<keyword evidence="4" id="KW-0119">Carbohydrate metabolism</keyword>
<dbReference type="Proteomes" id="UP001316189">
    <property type="component" value="Chromosome"/>
</dbReference>
<evidence type="ECO:0000256" key="5">
    <source>
        <dbReference type="SAM" id="MobiDB-lite"/>
    </source>
</evidence>
<evidence type="ECO:0000313" key="9">
    <source>
        <dbReference type="Proteomes" id="UP001316189"/>
    </source>
</evidence>
<dbReference type="InterPro" id="IPR017853">
    <property type="entry name" value="GH"/>
</dbReference>
<evidence type="ECO:0000256" key="4">
    <source>
        <dbReference type="RuleBase" id="RU361153"/>
    </source>
</evidence>
<evidence type="ECO:0000256" key="1">
    <source>
        <dbReference type="ARBA" id="ARBA00000966"/>
    </source>
</evidence>
<keyword evidence="2 4" id="KW-0378">Hydrolase</keyword>
<dbReference type="PROSITE" id="PS51173">
    <property type="entry name" value="CBM2"/>
    <property type="match status" value="1"/>
</dbReference>
<name>A0ABY5KZ37_9CELL</name>